<dbReference type="KEGG" id="pus:CKA81_11285"/>
<evidence type="ECO:0008006" key="3">
    <source>
        <dbReference type="Google" id="ProtNLM"/>
    </source>
</evidence>
<dbReference type="InterPro" id="IPR024476">
    <property type="entry name" value="DUF3861"/>
</dbReference>
<proteinExistence type="predicted"/>
<dbReference type="Gene3D" id="3.10.20.850">
    <property type="entry name" value="Protein of unknown function DUF3861"/>
    <property type="match status" value="1"/>
</dbReference>
<dbReference type="EMBL" id="CP022987">
    <property type="protein sequence ID" value="QAA94352.1"/>
    <property type="molecule type" value="Genomic_DNA"/>
</dbReference>
<dbReference type="InterPro" id="IPR038194">
    <property type="entry name" value="DUF3861_sf"/>
</dbReference>
<dbReference type="Pfam" id="PF12977">
    <property type="entry name" value="DUF3861"/>
    <property type="match status" value="1"/>
</dbReference>
<sequence>MAGHQHRITLEYLGGKHAEPDLHQPLVFTAENHDDLFEIIDKAQAAEIFDKETSAALVLGMKLFSEVMLKNRKDPMFEPMLAAYRDYIKVFKQRILEAKT</sequence>
<dbReference type="RefSeq" id="WP_128355365.1">
    <property type="nucleotide sequence ID" value="NZ_CP022987.1"/>
</dbReference>
<dbReference type="OrthoDB" id="119700at2"/>
<keyword evidence="2" id="KW-1185">Reference proteome</keyword>
<accession>A0A410GDH2</accession>
<reference evidence="1 2" key="1">
    <citation type="submission" date="2017-08" db="EMBL/GenBank/DDBJ databases">
        <authorList>
            <person name="Park S.-J."/>
            <person name="Kim H."/>
        </authorList>
    </citation>
    <scope>NUCLEOTIDE SEQUENCE [LARGE SCALE GENOMIC DNA]</scope>
    <source>
        <strain evidence="2">ye3</strain>
    </source>
</reference>
<protein>
    <recommendedName>
        <fullName evidence="3">DUF3861 domain-containing protein</fullName>
    </recommendedName>
</protein>
<evidence type="ECO:0000313" key="2">
    <source>
        <dbReference type="Proteomes" id="UP000283474"/>
    </source>
</evidence>
<dbReference type="AlphaFoldDB" id="A0A410GDH2"/>
<gene>
    <name evidence="1" type="ORF">CKA81_11285</name>
</gene>
<evidence type="ECO:0000313" key="1">
    <source>
        <dbReference type="EMBL" id="QAA94352.1"/>
    </source>
</evidence>
<dbReference type="Proteomes" id="UP000283474">
    <property type="component" value="Chromosome"/>
</dbReference>
<name>A0A410GDH2_9BURK</name>
<organism evidence="1 2">
    <name type="scientific">Pollutimonas thiosulfatoxidans</name>
    <dbReference type="NCBI Taxonomy" id="2028345"/>
    <lineage>
        <taxon>Bacteria</taxon>
        <taxon>Pseudomonadati</taxon>
        <taxon>Pseudomonadota</taxon>
        <taxon>Betaproteobacteria</taxon>
        <taxon>Burkholderiales</taxon>
        <taxon>Alcaligenaceae</taxon>
        <taxon>Pollutimonas</taxon>
    </lineage>
</organism>